<dbReference type="Pfam" id="PF20712">
    <property type="entry name" value="CyanoTRADDas_TM"/>
    <property type="match status" value="1"/>
</dbReference>
<reference evidence="4 5" key="1">
    <citation type="journal article" date="2010" name="Stand. Genomic Sci.">
        <title>Complete genome sequence of Geodermatophilus obscurus type strain (G-20).</title>
        <authorList>
            <person name="Ivanova N."/>
            <person name="Sikorski J."/>
            <person name="Jando M."/>
            <person name="Munk C."/>
            <person name="Lapidus A."/>
            <person name="Glavina Del Rio T."/>
            <person name="Copeland A."/>
            <person name="Tice H."/>
            <person name="Cheng J.-F."/>
            <person name="Lucas S."/>
            <person name="Chen F."/>
            <person name="Nolan M."/>
            <person name="Bruce D."/>
            <person name="Goodwin L."/>
            <person name="Pitluck S."/>
            <person name="Mavromatis K."/>
            <person name="Mikhailova N."/>
            <person name="Pati A."/>
            <person name="Chen A."/>
            <person name="Palaniappan K."/>
            <person name="Land M."/>
            <person name="Hauser L."/>
            <person name="Chang Y.-J."/>
            <person name="Jeffries C.D."/>
            <person name="Meincke L."/>
            <person name="Brettin T."/>
            <person name="Detter J.C."/>
            <person name="Detter J.C."/>
            <person name="Rohde M."/>
            <person name="Goeker M."/>
            <person name="Bristow J."/>
            <person name="Eisen J.A."/>
            <person name="Markowitz V."/>
            <person name="Hugenholtz P."/>
            <person name="Kyrpides N.C."/>
            <person name="Klenk H.-P."/>
        </authorList>
    </citation>
    <scope>NUCLEOTIDE SEQUENCE [LARGE SCALE GENOMIC DNA]</scope>
    <source>
        <strain evidence="5">ATCC 25078 / DSM 43160 / JCM 3152 / KCC A-0152 / KCTC 9177 / NBRC 13315 / NRRL B-3577 / G-20</strain>
    </source>
</reference>
<evidence type="ECO:0000259" key="3">
    <source>
        <dbReference type="Pfam" id="PF20712"/>
    </source>
</evidence>
<name>D2SBR3_GEOOG</name>
<feature type="transmembrane region" description="Helical" evidence="2">
    <location>
        <begin position="43"/>
        <end position="66"/>
    </location>
</feature>
<dbReference type="EMBL" id="CP001867">
    <property type="protein sequence ID" value="ADB76170.1"/>
    <property type="molecule type" value="Genomic_DNA"/>
</dbReference>
<sequence length="312" mass="34048">MGTSYQSPLTESENVVTQVAEAQARRDYAQTPEGQRKANLRRYLNMFGVASSAAAVFAVILGPFAFQWPGRITGAVAASCLFLAAFLPFVGYRTYEKGLGAWNPRARAEALQDLQAKKEKFLAESSLEALLIFNREDMYRYHDIATTVARRASRLSAFAMTVGFLVLVAGAISVVIIQNNTSKIVIAALTALGGLFSGYITKTFFTAEEKAVNQLYKYWQQPREASYLLAAERVARELNDPAKERAYTDVITKALSIVLIKEQLDLEADNVAGNGALTSKPRTRRPRGSTRVQPNNPPAQPNGQGSAAADTA</sequence>
<dbReference type="KEGG" id="gob:Gobs_3582"/>
<dbReference type="eggNOG" id="ENOG5033BCR">
    <property type="taxonomic scope" value="Bacteria"/>
</dbReference>
<dbReference type="InterPro" id="IPR048567">
    <property type="entry name" value="CyanoTRADDas_TM"/>
</dbReference>
<dbReference type="Proteomes" id="UP000001382">
    <property type="component" value="Chromosome"/>
</dbReference>
<gene>
    <name evidence="4" type="ordered locus">Gobs_3582</name>
</gene>
<protein>
    <recommendedName>
        <fullName evidence="3">Cyanobacterial TRADD-N associated 2 transmembrane domain-containing protein</fullName>
    </recommendedName>
</protein>
<evidence type="ECO:0000313" key="5">
    <source>
        <dbReference type="Proteomes" id="UP000001382"/>
    </source>
</evidence>
<keyword evidence="5" id="KW-1185">Reference proteome</keyword>
<keyword evidence="2" id="KW-0472">Membrane</keyword>
<accession>D2SBR3</accession>
<dbReference type="AlphaFoldDB" id="D2SBR3"/>
<evidence type="ECO:0000313" key="4">
    <source>
        <dbReference type="EMBL" id="ADB76170.1"/>
    </source>
</evidence>
<feature type="transmembrane region" description="Helical" evidence="2">
    <location>
        <begin position="157"/>
        <end position="178"/>
    </location>
</feature>
<feature type="transmembrane region" description="Helical" evidence="2">
    <location>
        <begin position="184"/>
        <end position="201"/>
    </location>
</feature>
<evidence type="ECO:0000256" key="1">
    <source>
        <dbReference type="SAM" id="MobiDB-lite"/>
    </source>
</evidence>
<dbReference type="HOGENOM" id="CLU_890706_0_0_11"/>
<reference evidence="5" key="2">
    <citation type="submission" date="2010-01" db="EMBL/GenBank/DDBJ databases">
        <title>The complete genome of Geodermatophilus obscurus DSM 43160.</title>
        <authorList>
            <consortium name="US DOE Joint Genome Institute (JGI-PGF)"/>
            <person name="Lucas S."/>
            <person name="Copeland A."/>
            <person name="Lapidus A."/>
            <person name="Glavina del Rio T."/>
            <person name="Dalin E."/>
            <person name="Tice H."/>
            <person name="Bruce D."/>
            <person name="Goodwin L."/>
            <person name="Pitluck S."/>
            <person name="Kyrpides N."/>
            <person name="Mavromatis K."/>
            <person name="Ivanova N."/>
            <person name="Munk A.C."/>
            <person name="Brettin T."/>
            <person name="Detter J.C."/>
            <person name="Han C."/>
            <person name="Larimer F."/>
            <person name="Land M."/>
            <person name="Hauser L."/>
            <person name="Markowitz V."/>
            <person name="Cheng J.-F."/>
            <person name="Hugenholtz P."/>
            <person name="Woyke T."/>
            <person name="Wu D."/>
            <person name="Jando M."/>
            <person name="Schneider S."/>
            <person name="Klenk H.-P."/>
            <person name="Eisen J.A."/>
        </authorList>
    </citation>
    <scope>NUCLEOTIDE SEQUENCE [LARGE SCALE GENOMIC DNA]</scope>
    <source>
        <strain evidence="5">ATCC 25078 / DSM 43160 / JCM 3152 / KCC A-0152 / KCTC 9177 / NBRC 13315 / NRRL B-3577 / G-20</strain>
    </source>
</reference>
<evidence type="ECO:0000256" key="2">
    <source>
        <dbReference type="SAM" id="Phobius"/>
    </source>
</evidence>
<keyword evidence="2" id="KW-0812">Transmembrane</keyword>
<feature type="region of interest" description="Disordered" evidence="1">
    <location>
        <begin position="273"/>
        <end position="312"/>
    </location>
</feature>
<organism evidence="4 5">
    <name type="scientific">Geodermatophilus obscurus (strain ATCC 25078 / DSM 43160 / JCM 3152 / CCUG 61914 / KCC A-0152 / KCTC 9177 / NBRC 13315 / NRRL B-3577 / G-20)</name>
    <dbReference type="NCBI Taxonomy" id="526225"/>
    <lineage>
        <taxon>Bacteria</taxon>
        <taxon>Bacillati</taxon>
        <taxon>Actinomycetota</taxon>
        <taxon>Actinomycetes</taxon>
        <taxon>Geodermatophilales</taxon>
        <taxon>Geodermatophilaceae</taxon>
        <taxon>Geodermatophilus</taxon>
    </lineage>
</organism>
<feature type="transmembrane region" description="Helical" evidence="2">
    <location>
        <begin position="72"/>
        <end position="92"/>
    </location>
</feature>
<keyword evidence="2" id="KW-1133">Transmembrane helix</keyword>
<feature type="domain" description="Cyanobacterial TRADD-N associated 2 transmembrane" evidence="3">
    <location>
        <begin position="149"/>
        <end position="215"/>
    </location>
</feature>
<dbReference type="RefSeq" id="WP_012949595.1">
    <property type="nucleotide sequence ID" value="NC_013757.1"/>
</dbReference>
<proteinExistence type="predicted"/>